<evidence type="ECO:0000313" key="3">
    <source>
        <dbReference type="Proteomes" id="UP000544054"/>
    </source>
</evidence>
<keyword evidence="1" id="KW-0732">Signal</keyword>
<protein>
    <submittedName>
        <fullName evidence="2">Uncharacterized protein</fullName>
    </submittedName>
</protein>
<reference evidence="2 3" key="1">
    <citation type="submission" date="2020-04" db="EMBL/GenBank/DDBJ databases">
        <title>Chryseobacterium sp. RP-3-3 sp. nov., isolated from Jeju soil.</title>
        <authorList>
            <person name="Dahal R.H."/>
        </authorList>
    </citation>
    <scope>NUCLEOTIDE SEQUENCE [LARGE SCALE GENOMIC DNA]</scope>
    <source>
        <strain evidence="2 3">RP-3-3</strain>
    </source>
</reference>
<evidence type="ECO:0000313" key="2">
    <source>
        <dbReference type="EMBL" id="NML69063.1"/>
    </source>
</evidence>
<accession>A0A7Y0AKK9</accession>
<dbReference type="EMBL" id="JABBGI010000004">
    <property type="protein sequence ID" value="NML69063.1"/>
    <property type="molecule type" value="Genomic_DNA"/>
</dbReference>
<comment type="caution">
    <text evidence="2">The sequence shown here is derived from an EMBL/GenBank/DDBJ whole genome shotgun (WGS) entry which is preliminary data.</text>
</comment>
<dbReference type="RefSeq" id="WP_169233631.1">
    <property type="nucleotide sequence ID" value="NZ_JABBGI010000004.1"/>
</dbReference>
<proteinExistence type="predicted"/>
<feature type="signal peptide" evidence="1">
    <location>
        <begin position="1"/>
        <end position="22"/>
    </location>
</feature>
<dbReference type="AlphaFoldDB" id="A0A7Y0AKK9"/>
<feature type="chain" id="PRO_5031467359" evidence="1">
    <location>
        <begin position="23"/>
        <end position="356"/>
    </location>
</feature>
<keyword evidence="3" id="KW-1185">Reference proteome</keyword>
<evidence type="ECO:0000256" key="1">
    <source>
        <dbReference type="SAM" id="SignalP"/>
    </source>
</evidence>
<dbReference type="Proteomes" id="UP000544054">
    <property type="component" value="Unassembled WGS sequence"/>
</dbReference>
<organism evidence="2 3">
    <name type="scientific">Chryseobacterium antibioticum</name>
    <dbReference type="NCBI Taxonomy" id="2728847"/>
    <lineage>
        <taxon>Bacteria</taxon>
        <taxon>Pseudomonadati</taxon>
        <taxon>Bacteroidota</taxon>
        <taxon>Flavobacteriia</taxon>
        <taxon>Flavobacteriales</taxon>
        <taxon>Weeksellaceae</taxon>
        <taxon>Chryseobacterium group</taxon>
        <taxon>Chryseobacterium</taxon>
    </lineage>
</organism>
<name>A0A7Y0AKK9_9FLAO</name>
<sequence length="356" mass="38485">MKKEIKHTLLFGALFFGGMATAQVRFSNSTMHTAILNGSAFIDASSNPVSNLSTNVGKGLLYPRTDLSTFKAFGGAPIGIPTSFPTYYDGFTVYNTNVGGQAGVGNTQGALTAGFWYYDNKSNTINGGTWKPLSAGTVTTNTLTNTVNTITSTVNGVAASAPAVNTVSNIFTPADSQLSTTVNGVTGTIVDLTTLKVEPWFVQNSTTQATTDAQTIYHTGNVAIGQNVMFGAGEKLAVNGTIRTTGSTYPDYVFEDYYTGLSAIKADYTFKSLKEVENYIRENHHLPGVTSIKDLLKTKEGYSFNLTELSVQSLEKLEELYLHVIGQQKQIEGKDLEIENLKTRLSRLEKMILSHK</sequence>
<gene>
    <name evidence="2" type="ORF">HHL23_04560</name>
</gene>